<gene>
    <name evidence="1" type="ORF">H5V44_16730</name>
</gene>
<evidence type="ECO:0000313" key="2">
    <source>
        <dbReference type="Proteomes" id="UP000546257"/>
    </source>
</evidence>
<name>A0A7J9SNY6_9EURY</name>
<dbReference type="Proteomes" id="UP000546257">
    <property type="component" value="Unassembled WGS sequence"/>
</dbReference>
<keyword evidence="2" id="KW-1185">Reference proteome</keyword>
<comment type="caution">
    <text evidence="1">The sequence shown here is derived from an EMBL/GenBank/DDBJ whole genome shotgun (WGS) entry which is preliminary data.</text>
</comment>
<dbReference type="AlphaFoldDB" id="A0A7J9SNY6"/>
<sequence length="202" mass="23011">MEDALSLDVFTEAIADAVPAVDRNTTGQYGDGLGSEDEERQVELLLDHLRETDDRYEEVNREVPYPDSSEKCDLVLPNGMPVEAKLLRYWRANGDPEPAMYGHVFSPFHQNTLLTDARRLHTSEFSGRSGLLGLFYTRADDDPETVEALPERYTAGEIAEKIVRDIEHWYDEVNANICMITEFNRLQHSIHKKGAVISWLVE</sequence>
<dbReference type="EMBL" id="JACKXD010000008">
    <property type="protein sequence ID" value="MBB6647907.1"/>
    <property type="molecule type" value="Genomic_DNA"/>
</dbReference>
<protein>
    <submittedName>
        <fullName evidence="1">Uncharacterized protein</fullName>
    </submittedName>
</protein>
<accession>A0A7J9SNY6</accession>
<reference evidence="1 2" key="1">
    <citation type="submission" date="2020-08" db="EMBL/GenBank/DDBJ databases">
        <authorList>
            <person name="Seo M.-J."/>
        </authorList>
    </citation>
    <scope>NUCLEOTIDE SEQUENCE [LARGE SCALE GENOMIC DNA]</scope>
    <source>
        <strain evidence="1 2">MBLA0160</strain>
    </source>
</reference>
<dbReference type="RefSeq" id="WP_185194279.1">
    <property type="nucleotide sequence ID" value="NZ_JACKXD010000008.1"/>
</dbReference>
<evidence type="ECO:0000313" key="1">
    <source>
        <dbReference type="EMBL" id="MBB6647907.1"/>
    </source>
</evidence>
<organism evidence="1 2">
    <name type="scientific">Halobellus ruber</name>
    <dbReference type="NCBI Taxonomy" id="2761102"/>
    <lineage>
        <taxon>Archaea</taxon>
        <taxon>Methanobacteriati</taxon>
        <taxon>Methanobacteriota</taxon>
        <taxon>Stenosarchaea group</taxon>
        <taxon>Halobacteria</taxon>
        <taxon>Halobacteriales</taxon>
        <taxon>Haloferacaceae</taxon>
        <taxon>Halobellus</taxon>
    </lineage>
</organism>
<proteinExistence type="predicted"/>